<dbReference type="InterPro" id="IPR008972">
    <property type="entry name" value="Cupredoxin"/>
</dbReference>
<dbReference type="PANTHER" id="PTHR33021">
    <property type="entry name" value="BLUE COPPER PROTEIN"/>
    <property type="match status" value="1"/>
</dbReference>
<dbReference type="GO" id="GO:0005886">
    <property type="term" value="C:plasma membrane"/>
    <property type="evidence" value="ECO:0007669"/>
    <property type="project" value="TreeGrafter"/>
</dbReference>
<dbReference type="InterPro" id="IPR039391">
    <property type="entry name" value="Phytocyanin-like"/>
</dbReference>
<dbReference type="Gene3D" id="2.60.40.420">
    <property type="entry name" value="Cupredoxins - blue copper proteins"/>
    <property type="match status" value="1"/>
</dbReference>
<gene>
    <name evidence="5" type="primary">LOC110757183</name>
</gene>
<keyword evidence="2" id="KW-0325">Glycoprotein</keyword>
<accession>A0A6P5SC05</accession>
<keyword evidence="1" id="KW-1015">Disulfide bond</keyword>
<dbReference type="FunFam" id="2.60.40.420:FF:000034">
    <property type="entry name" value="Cupredoxin superfamily protein"/>
    <property type="match status" value="1"/>
</dbReference>
<reference evidence="5" key="1">
    <citation type="submission" date="2025-08" db="UniProtKB">
        <authorList>
            <consortium name="RefSeq"/>
        </authorList>
    </citation>
    <scope>IDENTIFICATION</scope>
</reference>
<dbReference type="Pfam" id="PF02298">
    <property type="entry name" value="Cu_bind_like"/>
    <property type="match status" value="1"/>
</dbReference>
<dbReference type="PANTHER" id="PTHR33021:SF377">
    <property type="entry name" value="OS02G0731400 PROTEIN"/>
    <property type="match status" value="1"/>
</dbReference>
<keyword evidence="4" id="KW-1185">Reference proteome</keyword>
<evidence type="ECO:0000256" key="2">
    <source>
        <dbReference type="ARBA" id="ARBA00023180"/>
    </source>
</evidence>
<protein>
    <submittedName>
        <fullName evidence="5">Basic blue protein-like</fullName>
    </submittedName>
</protein>
<dbReference type="GeneID" id="110757183"/>
<dbReference type="AlphaFoldDB" id="A0A6P5SC05"/>
<evidence type="ECO:0000259" key="3">
    <source>
        <dbReference type="PROSITE" id="PS51485"/>
    </source>
</evidence>
<proteinExistence type="predicted"/>
<dbReference type="KEGG" id="pavi:110757183"/>
<organism evidence="4 5">
    <name type="scientific">Prunus avium</name>
    <name type="common">Cherry</name>
    <name type="synonym">Cerasus avium</name>
    <dbReference type="NCBI Taxonomy" id="42229"/>
    <lineage>
        <taxon>Eukaryota</taxon>
        <taxon>Viridiplantae</taxon>
        <taxon>Streptophyta</taxon>
        <taxon>Embryophyta</taxon>
        <taxon>Tracheophyta</taxon>
        <taxon>Spermatophyta</taxon>
        <taxon>Magnoliopsida</taxon>
        <taxon>eudicotyledons</taxon>
        <taxon>Gunneridae</taxon>
        <taxon>Pentapetalae</taxon>
        <taxon>rosids</taxon>
        <taxon>fabids</taxon>
        <taxon>Rosales</taxon>
        <taxon>Rosaceae</taxon>
        <taxon>Amygdaloideae</taxon>
        <taxon>Amygdaleae</taxon>
        <taxon>Prunus</taxon>
    </lineage>
</organism>
<evidence type="ECO:0000256" key="1">
    <source>
        <dbReference type="ARBA" id="ARBA00023157"/>
    </source>
</evidence>
<dbReference type="Proteomes" id="UP000515124">
    <property type="component" value="Unplaced"/>
</dbReference>
<sequence>MLKSREPSDATPPAMSTFGSKMSGIRVGAQSRALVIIFGLLCLLLQSEEAHHGTEYVVGDDKGWDLYPEVSNWGKDKHFKAGDVLVFKYSNPLFGVAAVDAKGYQSCSAKGHLKKLYNSGHDHVVLNKGQNYFICNVIDYCGYGMRIAVHAE</sequence>
<dbReference type="PROSITE" id="PS51485">
    <property type="entry name" value="PHYTOCYANIN"/>
    <property type="match status" value="1"/>
</dbReference>
<evidence type="ECO:0000313" key="5">
    <source>
        <dbReference type="RefSeq" id="XP_021814435.1"/>
    </source>
</evidence>
<dbReference type="SUPFAM" id="SSF49503">
    <property type="entry name" value="Cupredoxins"/>
    <property type="match status" value="1"/>
</dbReference>
<dbReference type="InterPro" id="IPR003245">
    <property type="entry name" value="Phytocyanin_dom"/>
</dbReference>
<feature type="domain" description="Phytocyanin" evidence="3">
    <location>
        <begin position="54"/>
        <end position="152"/>
    </location>
</feature>
<dbReference type="GO" id="GO:0009055">
    <property type="term" value="F:electron transfer activity"/>
    <property type="evidence" value="ECO:0007669"/>
    <property type="project" value="InterPro"/>
</dbReference>
<name>A0A6P5SC05_PRUAV</name>
<dbReference type="RefSeq" id="XP_021814435.1">
    <property type="nucleotide sequence ID" value="XM_021958743.1"/>
</dbReference>
<evidence type="ECO:0000313" key="4">
    <source>
        <dbReference type="Proteomes" id="UP000515124"/>
    </source>
</evidence>